<comment type="caution">
    <text evidence="1">The sequence shown here is derived from an EMBL/GenBank/DDBJ whole genome shotgun (WGS) entry which is preliminary data.</text>
</comment>
<name>A0AC61RF26_9BACT</name>
<evidence type="ECO:0000313" key="2">
    <source>
        <dbReference type="Proteomes" id="UP000306319"/>
    </source>
</evidence>
<protein>
    <submittedName>
        <fullName evidence="1">Glucuronyl hydrolase</fullName>
    </submittedName>
</protein>
<keyword evidence="1" id="KW-0378">Hydrolase</keyword>
<dbReference type="EMBL" id="SRYB01000020">
    <property type="protein sequence ID" value="TGY77789.1"/>
    <property type="molecule type" value="Genomic_DNA"/>
</dbReference>
<organism evidence="1 2">
    <name type="scientific">Lepagella muris</name>
    <dbReference type="NCBI Taxonomy" id="3032870"/>
    <lineage>
        <taxon>Bacteria</taxon>
        <taxon>Pseudomonadati</taxon>
        <taxon>Bacteroidota</taxon>
        <taxon>Bacteroidia</taxon>
        <taxon>Bacteroidales</taxon>
        <taxon>Muribaculaceae</taxon>
        <taxon>Lepagella</taxon>
    </lineage>
</organism>
<proteinExistence type="predicted"/>
<accession>A0AC61RF26</accession>
<dbReference type="Proteomes" id="UP000306319">
    <property type="component" value="Unassembled WGS sequence"/>
</dbReference>
<sequence length="407" mass="46007">MFFRSLTAIAIASTCVLSLSNCARTAQASELSTESCIEKCHQKVTHALRQLSDSTGECDYSMAPRNIAPGDSIWHQRPVTAEEWCSGFWPGVLWLDYEASGDEEVARHADRYTRSIGEIVKAPVFDHDLGFLVLYSYGNGYRLTKNPEYREIMLNAADSLATLFNPKAGTICSWPRNEKMLGGHNTIMDNMINLELLFWAAKNGGDRRLYDIAVSHADTTMRYNFRPDGTSYHVAVYDKNTGNFIKACTHQGYADNSMWARGQAWAIYGYTMVYRETHDKKYLDFAQKVTDVYLKNLPADKIPYWDFNDPTIPECSRDASAACVVASALLELENYVDEANASIYDTAAKEMLTELSSERYWSASSPAFLLHSTGHRPAASEIDYSIVYADYYYYEALNRLKNNQSEI</sequence>
<keyword evidence="2" id="KW-1185">Reference proteome</keyword>
<reference evidence="1" key="1">
    <citation type="submission" date="2019-04" db="EMBL/GenBank/DDBJ databases">
        <title>Microbes associate with the intestines of laboratory mice.</title>
        <authorList>
            <person name="Navarre W."/>
            <person name="Wong E."/>
            <person name="Huang K."/>
            <person name="Tropini C."/>
            <person name="Ng K."/>
            <person name="Yu B."/>
        </authorList>
    </citation>
    <scope>NUCLEOTIDE SEQUENCE</scope>
    <source>
        <strain evidence="1">NM04_E33</strain>
    </source>
</reference>
<gene>
    <name evidence="1" type="ORF">E5331_13205</name>
</gene>
<evidence type="ECO:0000313" key="1">
    <source>
        <dbReference type="EMBL" id="TGY77789.1"/>
    </source>
</evidence>